<dbReference type="InterPro" id="IPR000086">
    <property type="entry name" value="NUDIX_hydrolase_dom"/>
</dbReference>
<keyword evidence="6" id="KW-0464">Manganese</keyword>
<feature type="domain" description="Nudix hydrolase" evidence="7">
    <location>
        <begin position="43"/>
        <end position="177"/>
    </location>
</feature>
<comment type="cofactor">
    <cofactor evidence="1">
        <name>Mn(2+)</name>
        <dbReference type="ChEBI" id="CHEBI:29035"/>
    </cofactor>
</comment>
<evidence type="ECO:0000313" key="9">
    <source>
        <dbReference type="Proteomes" id="UP000029385"/>
    </source>
</evidence>
<dbReference type="PANTHER" id="PTHR12992">
    <property type="entry name" value="NUDIX HYDROLASE"/>
    <property type="match status" value="1"/>
</dbReference>
<organism evidence="8 9">
    <name type="scientific">Arenimonas oryziterrae DSM 21050 = YC6267</name>
    <dbReference type="NCBI Taxonomy" id="1121015"/>
    <lineage>
        <taxon>Bacteria</taxon>
        <taxon>Pseudomonadati</taxon>
        <taxon>Pseudomonadota</taxon>
        <taxon>Gammaproteobacteria</taxon>
        <taxon>Lysobacterales</taxon>
        <taxon>Lysobacteraceae</taxon>
        <taxon>Arenimonas</taxon>
    </lineage>
</organism>
<proteinExistence type="predicted"/>
<dbReference type="GO" id="GO:0046872">
    <property type="term" value="F:metal ion binding"/>
    <property type="evidence" value="ECO:0007669"/>
    <property type="project" value="UniProtKB-KW"/>
</dbReference>
<keyword evidence="4" id="KW-0378">Hydrolase</keyword>
<evidence type="ECO:0000256" key="4">
    <source>
        <dbReference type="ARBA" id="ARBA00022801"/>
    </source>
</evidence>
<dbReference type="Gene3D" id="3.90.79.10">
    <property type="entry name" value="Nucleoside Triphosphate Pyrophosphohydrolase"/>
    <property type="match status" value="1"/>
</dbReference>
<evidence type="ECO:0000259" key="7">
    <source>
        <dbReference type="PROSITE" id="PS51462"/>
    </source>
</evidence>
<sequence>MSLAVNLLDRLPRALHSLATPPPGLGWNHAQLIDLLPDQGRSLRQAAVLVGLVDRGAGPQVLLTRRTEALRLHAGQISFPGGRIEDSDASPIAAALREADEEIGLRAPLAEPLGYLDPFVTITGFHVYPVVARVDAAFVPHIDPSEVAEAFETPLEFLLDPANARTFEVEYRGGKRTLIEFLYGDHRIWGATAAMLVNFRERLERT</sequence>
<reference evidence="8 9" key="1">
    <citation type="submission" date="2013-09" db="EMBL/GenBank/DDBJ databases">
        <title>Genome sequencing of Arenimonas oryziterrae.</title>
        <authorList>
            <person name="Chen F."/>
            <person name="Wang G."/>
        </authorList>
    </citation>
    <scope>NUCLEOTIDE SEQUENCE [LARGE SCALE GENOMIC DNA]</scope>
    <source>
        <strain evidence="8 9">YC6267</strain>
    </source>
</reference>
<comment type="cofactor">
    <cofactor evidence="2">
        <name>Mg(2+)</name>
        <dbReference type="ChEBI" id="CHEBI:18420"/>
    </cofactor>
</comment>
<evidence type="ECO:0000256" key="2">
    <source>
        <dbReference type="ARBA" id="ARBA00001946"/>
    </source>
</evidence>
<dbReference type="PATRIC" id="fig|1121015.4.peg.2754"/>
<dbReference type="EMBL" id="AVCI01000045">
    <property type="protein sequence ID" value="KFN41316.1"/>
    <property type="molecule type" value="Genomic_DNA"/>
</dbReference>
<name>A0A091APK8_9GAMM</name>
<dbReference type="CDD" id="cd03426">
    <property type="entry name" value="NUDIX_CoAse_Nudt7"/>
    <property type="match status" value="1"/>
</dbReference>
<keyword evidence="3" id="KW-0479">Metal-binding</keyword>
<dbReference type="Pfam" id="PF00293">
    <property type="entry name" value="NUDIX"/>
    <property type="match status" value="1"/>
</dbReference>
<evidence type="ECO:0000256" key="3">
    <source>
        <dbReference type="ARBA" id="ARBA00022723"/>
    </source>
</evidence>
<dbReference type="PROSITE" id="PS51462">
    <property type="entry name" value="NUDIX"/>
    <property type="match status" value="1"/>
</dbReference>
<dbReference type="InterPro" id="IPR045121">
    <property type="entry name" value="CoAse"/>
</dbReference>
<evidence type="ECO:0000256" key="5">
    <source>
        <dbReference type="ARBA" id="ARBA00022842"/>
    </source>
</evidence>
<keyword evidence="9" id="KW-1185">Reference proteome</keyword>
<dbReference type="Proteomes" id="UP000029385">
    <property type="component" value="Unassembled WGS sequence"/>
</dbReference>
<dbReference type="InterPro" id="IPR015797">
    <property type="entry name" value="NUDIX_hydrolase-like_dom_sf"/>
</dbReference>
<evidence type="ECO:0000313" key="8">
    <source>
        <dbReference type="EMBL" id="KFN41316.1"/>
    </source>
</evidence>
<protein>
    <recommendedName>
        <fullName evidence="7">Nudix hydrolase domain-containing protein</fullName>
    </recommendedName>
</protein>
<comment type="caution">
    <text evidence="8">The sequence shown here is derived from an EMBL/GenBank/DDBJ whole genome shotgun (WGS) entry which is preliminary data.</text>
</comment>
<dbReference type="eggNOG" id="COG0494">
    <property type="taxonomic scope" value="Bacteria"/>
</dbReference>
<accession>A0A091APK8</accession>
<evidence type="ECO:0000256" key="1">
    <source>
        <dbReference type="ARBA" id="ARBA00001936"/>
    </source>
</evidence>
<dbReference type="GO" id="GO:0010945">
    <property type="term" value="F:coenzyme A diphosphatase activity"/>
    <property type="evidence" value="ECO:0007669"/>
    <property type="project" value="InterPro"/>
</dbReference>
<dbReference type="PANTHER" id="PTHR12992:SF11">
    <property type="entry name" value="MITOCHONDRIAL COENZYME A DIPHOSPHATASE NUDT8"/>
    <property type="match status" value="1"/>
</dbReference>
<gene>
    <name evidence="8" type="ORF">N789_05415</name>
</gene>
<keyword evidence="5" id="KW-0460">Magnesium</keyword>
<evidence type="ECO:0000256" key="6">
    <source>
        <dbReference type="ARBA" id="ARBA00023211"/>
    </source>
</evidence>
<dbReference type="AlphaFoldDB" id="A0A091APK8"/>
<dbReference type="SUPFAM" id="SSF55811">
    <property type="entry name" value="Nudix"/>
    <property type="match status" value="1"/>
</dbReference>
<dbReference type="STRING" id="1121015.GCA_000420545_00355"/>